<feature type="domain" description="Nudix hydrolase" evidence="15">
    <location>
        <begin position="202"/>
        <end position="342"/>
    </location>
</feature>
<feature type="binding site" evidence="13">
    <location>
        <position position="244"/>
    </location>
    <ligand>
        <name>Mg(2+)</name>
        <dbReference type="ChEBI" id="CHEBI:18420"/>
        <label>1</label>
    </ligand>
</feature>
<dbReference type="GO" id="GO:0019144">
    <property type="term" value="F:ADP-sugar diphosphatase activity"/>
    <property type="evidence" value="ECO:0007669"/>
    <property type="project" value="TreeGrafter"/>
</dbReference>
<comment type="function">
    <text evidence="8">Acts on ADP-mannose and ADP-glucose as well as ADP-ribose. Prevents glycogen biosynthesis. The reaction catalyzed by this enzyme is a limiting step of the gluconeogenic process.</text>
</comment>
<feature type="binding site" evidence="13">
    <location>
        <position position="264"/>
    </location>
    <ligand>
        <name>Mg(2+)</name>
        <dbReference type="ChEBI" id="CHEBI:18420"/>
        <label>1</label>
    </ligand>
</feature>
<feature type="binding site" evidence="13">
    <location>
        <position position="260"/>
    </location>
    <ligand>
        <name>Mg(2+)</name>
        <dbReference type="ChEBI" id="CHEBI:18420"/>
        <label>1</label>
    </ligand>
</feature>
<dbReference type="GO" id="GO:0005829">
    <property type="term" value="C:cytosol"/>
    <property type="evidence" value="ECO:0007669"/>
    <property type="project" value="TreeGrafter"/>
</dbReference>
<dbReference type="SUPFAM" id="SSF55811">
    <property type="entry name" value="Nudix"/>
    <property type="match status" value="1"/>
</dbReference>
<evidence type="ECO:0000256" key="2">
    <source>
        <dbReference type="ARBA" id="ARBA00007482"/>
    </source>
</evidence>
<evidence type="ECO:0000256" key="14">
    <source>
        <dbReference type="PIRSR" id="PIRSR604385-3"/>
    </source>
</evidence>
<dbReference type="PROSITE" id="PS00893">
    <property type="entry name" value="NUDIX_BOX"/>
    <property type="match status" value="1"/>
</dbReference>
<comment type="similarity">
    <text evidence="2">Belongs to the Nudix hydrolase family. NudF subfamily.</text>
</comment>
<evidence type="ECO:0000256" key="9">
    <source>
        <dbReference type="ARBA" id="ARBA00030162"/>
    </source>
</evidence>
<dbReference type="NCBIfam" id="TIGR00052">
    <property type="entry name" value="nudix-type nucleoside diphosphatase, YffH/AdpP family"/>
    <property type="match status" value="1"/>
</dbReference>
<dbReference type="Pfam" id="PF06094">
    <property type="entry name" value="GGACT"/>
    <property type="match status" value="1"/>
</dbReference>
<reference evidence="16 17" key="1">
    <citation type="submission" date="2018-03" db="EMBL/GenBank/DDBJ databases">
        <title>Genomic Encyclopedia of Archaeal and Bacterial Type Strains, Phase II (KMG-II): from individual species to whole genera.</title>
        <authorList>
            <person name="Goeker M."/>
        </authorList>
    </citation>
    <scope>NUCLEOTIDE SEQUENCE [LARGE SCALE GENOMIC DNA]</scope>
    <source>
        <strain evidence="16 17">DSM 29318</strain>
    </source>
</reference>
<evidence type="ECO:0000256" key="10">
    <source>
        <dbReference type="ARBA" id="ARBA00030308"/>
    </source>
</evidence>
<dbReference type="PROSITE" id="PS51462">
    <property type="entry name" value="NUDIX"/>
    <property type="match status" value="1"/>
</dbReference>
<comment type="cofactor">
    <cofactor evidence="1 13">
        <name>Mg(2+)</name>
        <dbReference type="ChEBI" id="CHEBI:18420"/>
    </cofactor>
</comment>
<evidence type="ECO:0000256" key="11">
    <source>
        <dbReference type="ARBA" id="ARBA00033056"/>
    </source>
</evidence>
<evidence type="ECO:0000313" key="16">
    <source>
        <dbReference type="EMBL" id="PRY95279.1"/>
    </source>
</evidence>
<evidence type="ECO:0000256" key="6">
    <source>
        <dbReference type="ARBA" id="ARBA00022801"/>
    </source>
</evidence>
<dbReference type="GO" id="GO:0047631">
    <property type="term" value="F:ADP-ribose diphosphatase activity"/>
    <property type="evidence" value="ECO:0007669"/>
    <property type="project" value="UniProtKB-EC"/>
</dbReference>
<sequence length="351" mass="37767">MTVVEVFLFGTLRHPPLARAVFGRTVEVRPAVLAGWSVRRAAEGDWPVLVAGGAAEGGVARLDGGALERADWYEALFGYRRSRCVLADGTVAEVYRPEGDPAAAEGWSLSDWATSHGRTATLAARAAMQRLGEDPARVAKRITAIRRRAEARARAGDGPAGDVALLSSKRVHDAFYELLNQRWSVPLLDGSARHELDRTTLAGFDAAIVLPWDRVRDRVMLIRQFRAALAVRGERDPFSTEPVAGLIDPGETPEEAAHREAEEEGGLRIHALHSVGEGYPTPGGTTEYHFLFIGECDLPDGAGGIGGLDAEGEDIEATLVPAGRLVADAVAGRVRNAPLHLLALALDRMRR</sequence>
<evidence type="ECO:0000256" key="5">
    <source>
        <dbReference type="ARBA" id="ARBA00022723"/>
    </source>
</evidence>
<evidence type="ECO:0000259" key="15">
    <source>
        <dbReference type="PROSITE" id="PS51462"/>
    </source>
</evidence>
<dbReference type="PANTHER" id="PTHR11839">
    <property type="entry name" value="UDP/ADP-SUGAR PYROPHOSPHATASE"/>
    <property type="match status" value="1"/>
</dbReference>
<dbReference type="EC" id="3.6.1.13" evidence="3"/>
<proteinExistence type="inferred from homology"/>
<evidence type="ECO:0000256" key="13">
    <source>
        <dbReference type="PIRSR" id="PIRSR604385-2"/>
    </source>
</evidence>
<evidence type="ECO:0000256" key="1">
    <source>
        <dbReference type="ARBA" id="ARBA00001946"/>
    </source>
</evidence>
<dbReference type="GO" id="GO:0046872">
    <property type="term" value="F:metal ion binding"/>
    <property type="evidence" value="ECO:0007669"/>
    <property type="project" value="UniProtKB-KW"/>
</dbReference>
<dbReference type="InterPro" id="IPR009288">
    <property type="entry name" value="AIG2-like_dom"/>
</dbReference>
<dbReference type="Proteomes" id="UP000238801">
    <property type="component" value="Unassembled WGS sequence"/>
</dbReference>
<comment type="caution">
    <text evidence="16">The sequence shown here is derived from an EMBL/GenBank/DDBJ whole genome shotgun (WGS) entry which is preliminary data.</text>
</comment>
<dbReference type="AlphaFoldDB" id="A0A2T0X8M9"/>
<dbReference type="InterPro" id="IPR004385">
    <property type="entry name" value="NDP_pyrophosphatase"/>
</dbReference>
<evidence type="ECO:0000256" key="4">
    <source>
        <dbReference type="ARBA" id="ARBA00013297"/>
    </source>
</evidence>
<comment type="catalytic activity">
    <reaction evidence="12">
        <text>ADP-D-ribose + H2O = D-ribose 5-phosphate + AMP + 2 H(+)</text>
        <dbReference type="Rhea" id="RHEA:10412"/>
        <dbReference type="ChEBI" id="CHEBI:15377"/>
        <dbReference type="ChEBI" id="CHEBI:15378"/>
        <dbReference type="ChEBI" id="CHEBI:57967"/>
        <dbReference type="ChEBI" id="CHEBI:78346"/>
        <dbReference type="ChEBI" id="CHEBI:456215"/>
        <dbReference type="EC" id="3.6.1.13"/>
    </reaction>
</comment>
<dbReference type="CDD" id="cd06661">
    <property type="entry name" value="GGCT_like"/>
    <property type="match status" value="1"/>
</dbReference>
<dbReference type="GO" id="GO:0006753">
    <property type="term" value="P:nucleoside phosphate metabolic process"/>
    <property type="evidence" value="ECO:0007669"/>
    <property type="project" value="TreeGrafter"/>
</dbReference>
<dbReference type="InterPro" id="IPR020084">
    <property type="entry name" value="NUDIX_hydrolase_CS"/>
</dbReference>
<dbReference type="InterPro" id="IPR000086">
    <property type="entry name" value="NUDIX_hydrolase_dom"/>
</dbReference>
<dbReference type="Gene3D" id="3.10.490.10">
    <property type="entry name" value="Gamma-glutamyl cyclotransferase-like"/>
    <property type="match status" value="1"/>
</dbReference>
<evidence type="ECO:0000313" key="17">
    <source>
        <dbReference type="Proteomes" id="UP000238801"/>
    </source>
</evidence>
<keyword evidence="5 13" id="KW-0479">Metal-binding</keyword>
<gene>
    <name evidence="16" type="ORF">BCF33_0897</name>
</gene>
<name>A0A2T0X8M9_9RHOB</name>
<evidence type="ECO:0000256" key="3">
    <source>
        <dbReference type="ARBA" id="ARBA00012453"/>
    </source>
</evidence>
<dbReference type="SUPFAM" id="SSF110857">
    <property type="entry name" value="Gamma-glutamyl cyclotransferase-like"/>
    <property type="match status" value="1"/>
</dbReference>
<evidence type="ECO:0000256" key="8">
    <source>
        <dbReference type="ARBA" id="ARBA00025164"/>
    </source>
</evidence>
<keyword evidence="6" id="KW-0378">Hydrolase</keyword>
<accession>A0A2T0X8M9</accession>
<feature type="short sequence motif" description="Nudix box" evidence="14">
    <location>
        <begin position="245"/>
        <end position="267"/>
    </location>
</feature>
<evidence type="ECO:0000256" key="7">
    <source>
        <dbReference type="ARBA" id="ARBA00022842"/>
    </source>
</evidence>
<evidence type="ECO:0000256" key="12">
    <source>
        <dbReference type="ARBA" id="ARBA00049546"/>
    </source>
</evidence>
<dbReference type="EMBL" id="PVTT01000001">
    <property type="protein sequence ID" value="PRY95279.1"/>
    <property type="molecule type" value="Genomic_DNA"/>
</dbReference>
<keyword evidence="17" id="KW-1185">Reference proteome</keyword>
<dbReference type="Gene3D" id="3.90.79.10">
    <property type="entry name" value="Nucleoside Triphosphate Pyrophosphohydrolase"/>
    <property type="match status" value="1"/>
</dbReference>
<dbReference type="RefSeq" id="WP_106159672.1">
    <property type="nucleotide sequence ID" value="NZ_PVTT01000001.1"/>
</dbReference>
<dbReference type="InterPro" id="IPR013024">
    <property type="entry name" value="GGCT-like"/>
</dbReference>
<feature type="binding site" evidence="13">
    <location>
        <position position="313"/>
    </location>
    <ligand>
        <name>Mg(2+)</name>
        <dbReference type="ChEBI" id="CHEBI:18420"/>
        <label>1</label>
    </ligand>
</feature>
<protein>
    <recommendedName>
        <fullName evidence="4">ADP-ribose pyrophosphatase</fullName>
        <ecNumber evidence="3">3.6.1.13</ecNumber>
    </recommendedName>
    <alternativeName>
        <fullName evidence="9">ADP-ribose diphosphatase</fullName>
    </alternativeName>
    <alternativeName>
        <fullName evidence="11">ADP-ribose phosphohydrolase</fullName>
    </alternativeName>
    <alternativeName>
        <fullName evidence="10">Adenosine diphosphoribose pyrophosphatase</fullName>
    </alternativeName>
</protein>
<dbReference type="OrthoDB" id="5292471at2"/>
<organism evidence="16 17">
    <name type="scientific">Hasllibacter halocynthiae</name>
    <dbReference type="NCBI Taxonomy" id="595589"/>
    <lineage>
        <taxon>Bacteria</taxon>
        <taxon>Pseudomonadati</taxon>
        <taxon>Pseudomonadota</taxon>
        <taxon>Alphaproteobacteria</taxon>
        <taxon>Rhodobacterales</taxon>
        <taxon>Roseobacteraceae</taxon>
        <taxon>Hasllibacter</taxon>
    </lineage>
</organism>
<dbReference type="GO" id="GO:0019693">
    <property type="term" value="P:ribose phosphate metabolic process"/>
    <property type="evidence" value="ECO:0007669"/>
    <property type="project" value="TreeGrafter"/>
</dbReference>
<keyword evidence="7 13" id="KW-0460">Magnesium</keyword>
<dbReference type="InterPro" id="IPR015797">
    <property type="entry name" value="NUDIX_hydrolase-like_dom_sf"/>
</dbReference>
<dbReference type="Pfam" id="PF00293">
    <property type="entry name" value="NUDIX"/>
    <property type="match status" value="1"/>
</dbReference>
<dbReference type="InterPro" id="IPR036568">
    <property type="entry name" value="GGCT-like_sf"/>
</dbReference>
<dbReference type="PANTHER" id="PTHR11839:SF5">
    <property type="entry name" value="ADP-RIBOSE PYROPHOSPHATASE"/>
    <property type="match status" value="1"/>
</dbReference>